<organism evidence="1 2">
    <name type="scientific">Sphagnum troendelagicum</name>
    <dbReference type="NCBI Taxonomy" id="128251"/>
    <lineage>
        <taxon>Eukaryota</taxon>
        <taxon>Viridiplantae</taxon>
        <taxon>Streptophyta</taxon>
        <taxon>Embryophyta</taxon>
        <taxon>Bryophyta</taxon>
        <taxon>Sphagnophytina</taxon>
        <taxon>Sphagnopsida</taxon>
        <taxon>Sphagnales</taxon>
        <taxon>Sphagnaceae</taxon>
        <taxon>Sphagnum</taxon>
    </lineage>
</organism>
<proteinExistence type="predicted"/>
<accession>A0ABP0TZH9</accession>
<evidence type="ECO:0000313" key="1">
    <source>
        <dbReference type="EMBL" id="CAK9208699.1"/>
    </source>
</evidence>
<evidence type="ECO:0000313" key="2">
    <source>
        <dbReference type="Proteomes" id="UP001497512"/>
    </source>
</evidence>
<dbReference type="EMBL" id="OZ019909">
    <property type="protein sequence ID" value="CAK9208699.1"/>
    <property type="molecule type" value="Genomic_DNA"/>
</dbReference>
<name>A0ABP0TZH9_9BRYO</name>
<reference evidence="1" key="1">
    <citation type="submission" date="2024-02" db="EMBL/GenBank/DDBJ databases">
        <authorList>
            <consortium name="ELIXIR-Norway"/>
            <consortium name="Elixir Norway"/>
        </authorList>
    </citation>
    <scope>NUCLEOTIDE SEQUENCE</scope>
</reference>
<gene>
    <name evidence="1" type="ORF">CSSPTR1EN2_LOCUS9314</name>
</gene>
<dbReference type="Proteomes" id="UP001497512">
    <property type="component" value="Chromosome 17"/>
</dbReference>
<keyword evidence="2" id="KW-1185">Reference proteome</keyword>
<sequence>MATQLLPSSRFPDTYRVLLLSQLAVKSNNWIEADVWHMITSSSTRLGSSSLWLLTVNFSLLSVTCTILPSCCSVPITVSCLVPSSCNCDNAGDEMVDGEKIKGGEEAARRRSAKHIQLSVPAALDL</sequence>
<protein>
    <submittedName>
        <fullName evidence="1">Uncharacterized protein</fullName>
    </submittedName>
</protein>